<dbReference type="EMBL" id="LAVV01007391">
    <property type="protein sequence ID" value="KNZ56091.1"/>
    <property type="molecule type" value="Genomic_DNA"/>
</dbReference>
<comment type="caution">
    <text evidence="1">The sequence shown here is derived from an EMBL/GenBank/DDBJ whole genome shotgun (WGS) entry which is preliminary data.</text>
</comment>
<protein>
    <submittedName>
        <fullName evidence="1">Uncharacterized protein</fullName>
    </submittedName>
</protein>
<dbReference type="OrthoDB" id="10543169at2759"/>
<evidence type="ECO:0000313" key="2">
    <source>
        <dbReference type="Proteomes" id="UP000037035"/>
    </source>
</evidence>
<dbReference type="AlphaFoldDB" id="A0A0L6V5L3"/>
<organism evidence="1 2">
    <name type="scientific">Puccinia sorghi</name>
    <dbReference type="NCBI Taxonomy" id="27349"/>
    <lineage>
        <taxon>Eukaryota</taxon>
        <taxon>Fungi</taxon>
        <taxon>Dikarya</taxon>
        <taxon>Basidiomycota</taxon>
        <taxon>Pucciniomycotina</taxon>
        <taxon>Pucciniomycetes</taxon>
        <taxon>Pucciniales</taxon>
        <taxon>Pucciniaceae</taxon>
        <taxon>Puccinia</taxon>
    </lineage>
</organism>
<accession>A0A0L6V5L3</accession>
<name>A0A0L6V5L3_9BASI</name>
<evidence type="ECO:0000313" key="1">
    <source>
        <dbReference type="EMBL" id="KNZ56091.1"/>
    </source>
</evidence>
<proteinExistence type="predicted"/>
<keyword evidence="2" id="KW-1185">Reference proteome</keyword>
<reference evidence="1 2" key="1">
    <citation type="submission" date="2015-08" db="EMBL/GenBank/DDBJ databases">
        <title>Next Generation Sequencing and Analysis of the Genome of Puccinia sorghi L Schw, the Causal Agent of Maize Common Rust.</title>
        <authorList>
            <person name="Rochi L."/>
            <person name="Burguener G."/>
            <person name="Darino M."/>
            <person name="Turjanski A."/>
            <person name="Kreff E."/>
            <person name="Dieguez M.J."/>
            <person name="Sacco F."/>
        </authorList>
    </citation>
    <scope>NUCLEOTIDE SEQUENCE [LARGE SCALE GENOMIC DNA]</scope>
    <source>
        <strain evidence="1 2">RO10H11247</strain>
    </source>
</reference>
<dbReference type="Proteomes" id="UP000037035">
    <property type="component" value="Unassembled WGS sequence"/>
</dbReference>
<sequence>MLKFEEQVKKDDQWVELEEKKFNHSVALKQKKWAHGIELEEKKFDLDREEKEKDWSFEMAKLEQLECQENIDKKYDLITQCVLSGKSTEDIE</sequence>
<gene>
    <name evidence="1" type="ORF">VP01_249g6</name>
</gene>
<dbReference type="VEuPathDB" id="FungiDB:VP01_249g6"/>
<dbReference type="STRING" id="27349.A0A0L6V5L3"/>